<dbReference type="Proteomes" id="UP001430848">
    <property type="component" value="Unassembled WGS sequence"/>
</dbReference>
<proteinExistence type="predicted"/>
<evidence type="ECO:0000313" key="1">
    <source>
        <dbReference type="EMBL" id="KAK7731876.1"/>
    </source>
</evidence>
<keyword evidence="2" id="KW-1185">Reference proteome</keyword>
<comment type="caution">
    <text evidence="1">The sequence shown here is derived from an EMBL/GenBank/DDBJ whole genome shotgun (WGS) entry which is preliminary data.</text>
</comment>
<gene>
    <name evidence="1" type="ORF">SLS63_005173</name>
</gene>
<protein>
    <submittedName>
        <fullName evidence="1">Uncharacterized protein</fullName>
    </submittedName>
</protein>
<dbReference type="EMBL" id="JAKNSF020000021">
    <property type="protein sequence ID" value="KAK7731876.1"/>
    <property type="molecule type" value="Genomic_DNA"/>
</dbReference>
<evidence type="ECO:0000313" key="2">
    <source>
        <dbReference type="Proteomes" id="UP001430848"/>
    </source>
</evidence>
<name>A0ABR1PBX3_DIAER</name>
<organism evidence="1 2">
    <name type="scientific">Diaporthe eres</name>
    <name type="common">Phomopsis oblonga</name>
    <dbReference type="NCBI Taxonomy" id="83184"/>
    <lineage>
        <taxon>Eukaryota</taxon>
        <taxon>Fungi</taxon>
        <taxon>Dikarya</taxon>
        <taxon>Ascomycota</taxon>
        <taxon>Pezizomycotina</taxon>
        <taxon>Sordariomycetes</taxon>
        <taxon>Sordariomycetidae</taxon>
        <taxon>Diaporthales</taxon>
        <taxon>Diaporthaceae</taxon>
        <taxon>Diaporthe</taxon>
        <taxon>Diaporthe eres species complex</taxon>
    </lineage>
</organism>
<accession>A0ABR1PBX3</accession>
<sequence>MKKRGLPPRDRKLADHMEHYGEGLPECYKKCMRSEDGKSSIHMGQDTLGQICGVKWPLFMWWTEHHLVYCVNGKNGCKGDKPHQDAFNWLKSTCGDKPN</sequence>
<reference evidence="1 2" key="1">
    <citation type="submission" date="2024-02" db="EMBL/GenBank/DDBJ databases">
        <title>De novo assembly and annotation of 12 fungi associated with fruit tree decline syndrome in Ontario, Canada.</title>
        <authorList>
            <person name="Sulman M."/>
            <person name="Ellouze W."/>
            <person name="Ilyukhin E."/>
        </authorList>
    </citation>
    <scope>NUCLEOTIDE SEQUENCE [LARGE SCALE GENOMIC DNA]</scope>
    <source>
        <strain evidence="1 2">M169</strain>
    </source>
</reference>